<dbReference type="GO" id="GO:0006352">
    <property type="term" value="P:DNA-templated transcription initiation"/>
    <property type="evidence" value="ECO:0007669"/>
    <property type="project" value="InterPro"/>
</dbReference>
<dbReference type="Pfam" id="PF04542">
    <property type="entry name" value="Sigma70_r2"/>
    <property type="match status" value="1"/>
</dbReference>
<evidence type="ECO:0000313" key="7">
    <source>
        <dbReference type="EMBL" id="BDS12053.1"/>
    </source>
</evidence>
<dbReference type="Proteomes" id="UP001060919">
    <property type="component" value="Chromosome"/>
</dbReference>
<dbReference type="NCBIfam" id="TIGR02937">
    <property type="entry name" value="sigma70-ECF"/>
    <property type="match status" value="1"/>
</dbReference>
<dbReference type="InterPro" id="IPR013325">
    <property type="entry name" value="RNA_pol_sigma_r2"/>
</dbReference>
<dbReference type="InterPro" id="IPR014284">
    <property type="entry name" value="RNA_pol_sigma-70_dom"/>
</dbReference>
<evidence type="ECO:0000259" key="5">
    <source>
        <dbReference type="Pfam" id="PF04542"/>
    </source>
</evidence>
<keyword evidence="2" id="KW-0805">Transcription regulation</keyword>
<evidence type="ECO:0000256" key="2">
    <source>
        <dbReference type="ARBA" id="ARBA00023015"/>
    </source>
</evidence>
<accession>A0A915YF99</accession>
<dbReference type="InterPro" id="IPR013249">
    <property type="entry name" value="RNA_pol_sigma70_r4_t2"/>
</dbReference>
<dbReference type="InterPro" id="IPR036388">
    <property type="entry name" value="WH-like_DNA-bd_sf"/>
</dbReference>
<dbReference type="KEGG" id="aup:AsAng_0027680"/>
<evidence type="ECO:0000256" key="4">
    <source>
        <dbReference type="ARBA" id="ARBA00023163"/>
    </source>
</evidence>
<dbReference type="PANTHER" id="PTHR43133:SF62">
    <property type="entry name" value="RNA POLYMERASE SIGMA FACTOR SIGZ"/>
    <property type="match status" value="1"/>
</dbReference>
<keyword evidence="8" id="KW-1185">Reference proteome</keyword>
<dbReference type="Gene3D" id="1.10.10.10">
    <property type="entry name" value="Winged helix-like DNA-binding domain superfamily/Winged helix DNA-binding domain"/>
    <property type="match status" value="1"/>
</dbReference>
<dbReference type="Gene3D" id="1.10.1740.10">
    <property type="match status" value="1"/>
</dbReference>
<organism evidence="7 8">
    <name type="scientific">Aureispira anguillae</name>
    <dbReference type="NCBI Taxonomy" id="2864201"/>
    <lineage>
        <taxon>Bacteria</taxon>
        <taxon>Pseudomonadati</taxon>
        <taxon>Bacteroidota</taxon>
        <taxon>Saprospiria</taxon>
        <taxon>Saprospirales</taxon>
        <taxon>Saprospiraceae</taxon>
        <taxon>Aureispira</taxon>
    </lineage>
</organism>
<dbReference type="GO" id="GO:0016987">
    <property type="term" value="F:sigma factor activity"/>
    <property type="evidence" value="ECO:0007669"/>
    <property type="project" value="UniProtKB-KW"/>
</dbReference>
<dbReference type="RefSeq" id="WP_264793173.1">
    <property type="nucleotide sequence ID" value="NZ_AP026867.1"/>
</dbReference>
<dbReference type="SUPFAM" id="SSF88946">
    <property type="entry name" value="Sigma2 domain of RNA polymerase sigma factors"/>
    <property type="match status" value="1"/>
</dbReference>
<reference evidence="7" key="1">
    <citation type="submission" date="2022-09" db="EMBL/GenBank/DDBJ databases">
        <title>Aureispira anguillicida sp. nov., isolated from Leptocephalus of Japanese eel Anguilla japonica.</title>
        <authorList>
            <person name="Yuasa K."/>
            <person name="Mekata T."/>
            <person name="Ikunari K."/>
        </authorList>
    </citation>
    <scope>NUCLEOTIDE SEQUENCE</scope>
    <source>
        <strain evidence="7">EL160426</strain>
    </source>
</reference>
<dbReference type="GO" id="GO:0003677">
    <property type="term" value="F:DNA binding"/>
    <property type="evidence" value="ECO:0007669"/>
    <property type="project" value="InterPro"/>
</dbReference>
<keyword evidence="4" id="KW-0804">Transcription</keyword>
<dbReference type="PANTHER" id="PTHR43133">
    <property type="entry name" value="RNA POLYMERASE ECF-TYPE SIGMA FACTO"/>
    <property type="match status" value="1"/>
</dbReference>
<evidence type="ECO:0000256" key="1">
    <source>
        <dbReference type="ARBA" id="ARBA00010641"/>
    </source>
</evidence>
<sequence length="197" mass="23047">MKNECCNINEVVQEFYTYLESYVLTKTKDRFIAQDIVQEVMIKLIESHQQSREIKNLKAWLFQVSRNTIYDYYKNNKIELSGEEIEVGGDDPLSDFSKITVSDYIIPMIQLLPENYAVPLMWSDIENIPQKDIAQRMKIGLSAAKMRIQRGRNKLRELFIECCDIEYDKNGNFIACTVKPFCTPLKKIEKDIKGKLQ</sequence>
<gene>
    <name evidence="7" type="ORF">AsAng_0027680</name>
</gene>
<dbReference type="EMBL" id="AP026867">
    <property type="protein sequence ID" value="BDS12053.1"/>
    <property type="molecule type" value="Genomic_DNA"/>
</dbReference>
<keyword evidence="3" id="KW-0731">Sigma factor</keyword>
<proteinExistence type="inferred from homology"/>
<feature type="domain" description="RNA polymerase sigma factor 70 region 4 type 2" evidence="6">
    <location>
        <begin position="108"/>
        <end position="155"/>
    </location>
</feature>
<evidence type="ECO:0000313" key="8">
    <source>
        <dbReference type="Proteomes" id="UP001060919"/>
    </source>
</evidence>
<dbReference type="AlphaFoldDB" id="A0A915YF99"/>
<feature type="domain" description="RNA polymerase sigma-70 region 2" evidence="5">
    <location>
        <begin position="12"/>
        <end position="77"/>
    </location>
</feature>
<dbReference type="Pfam" id="PF08281">
    <property type="entry name" value="Sigma70_r4_2"/>
    <property type="match status" value="1"/>
</dbReference>
<name>A0A915YF99_9BACT</name>
<dbReference type="InterPro" id="IPR013324">
    <property type="entry name" value="RNA_pol_sigma_r3/r4-like"/>
</dbReference>
<evidence type="ECO:0000259" key="6">
    <source>
        <dbReference type="Pfam" id="PF08281"/>
    </source>
</evidence>
<protein>
    <submittedName>
        <fullName evidence="7">Sigma-70 family RNA polymerase sigma factor</fullName>
    </submittedName>
</protein>
<dbReference type="InterPro" id="IPR039425">
    <property type="entry name" value="RNA_pol_sigma-70-like"/>
</dbReference>
<evidence type="ECO:0000256" key="3">
    <source>
        <dbReference type="ARBA" id="ARBA00023082"/>
    </source>
</evidence>
<dbReference type="SUPFAM" id="SSF88659">
    <property type="entry name" value="Sigma3 and sigma4 domains of RNA polymerase sigma factors"/>
    <property type="match status" value="1"/>
</dbReference>
<dbReference type="InterPro" id="IPR007627">
    <property type="entry name" value="RNA_pol_sigma70_r2"/>
</dbReference>
<comment type="similarity">
    <text evidence="1">Belongs to the sigma-70 factor family. ECF subfamily.</text>
</comment>